<dbReference type="PANTHER" id="PTHR32268:SF15">
    <property type="entry name" value="HOMOSERINE ACETYLTRANSFERASE FAMILY PROTEIN (AFU_ORTHOLOGUE AFUA_1G15350)"/>
    <property type="match status" value="1"/>
</dbReference>
<dbReference type="GO" id="GO:0016787">
    <property type="term" value="F:hydrolase activity"/>
    <property type="evidence" value="ECO:0007669"/>
    <property type="project" value="UniProtKB-KW"/>
</dbReference>
<dbReference type="KEGG" id="pstg:E8M01_30765"/>
<dbReference type="NCBIfam" id="NF005757">
    <property type="entry name" value="PRK07581.1"/>
    <property type="match status" value="1"/>
</dbReference>
<dbReference type="Gene3D" id="3.40.50.1820">
    <property type="entry name" value="alpha/beta hydrolase"/>
    <property type="match status" value="1"/>
</dbReference>
<dbReference type="EMBL" id="CP039690">
    <property type="protein sequence ID" value="QCI68225.1"/>
    <property type="molecule type" value="Genomic_DNA"/>
</dbReference>
<feature type="active site" evidence="1">
    <location>
        <position position="285"/>
    </location>
</feature>
<dbReference type="Proteomes" id="UP000298781">
    <property type="component" value="Chromosome"/>
</dbReference>
<accession>A0A4D7BBW6</accession>
<dbReference type="AlphaFoldDB" id="A0A4D7BBW6"/>
<feature type="active site" evidence="1">
    <location>
        <position position="314"/>
    </location>
</feature>
<keyword evidence="4" id="KW-1185">Reference proteome</keyword>
<proteinExistence type="predicted"/>
<dbReference type="GO" id="GO:0016747">
    <property type="term" value="F:acyltransferase activity, transferring groups other than amino-acyl groups"/>
    <property type="evidence" value="ECO:0007669"/>
    <property type="project" value="InterPro"/>
</dbReference>
<dbReference type="PANTHER" id="PTHR32268">
    <property type="entry name" value="HOMOSERINE O-ACETYLTRANSFERASE"/>
    <property type="match status" value="1"/>
</dbReference>
<dbReference type="RefSeq" id="WP_136963644.1">
    <property type="nucleotide sequence ID" value="NZ_CP039690.1"/>
</dbReference>
<dbReference type="InterPro" id="IPR029058">
    <property type="entry name" value="AB_hydrolase_fold"/>
</dbReference>
<organism evidence="3 4">
    <name type="scientific">Phreatobacter stygius</name>
    <dbReference type="NCBI Taxonomy" id="1940610"/>
    <lineage>
        <taxon>Bacteria</taxon>
        <taxon>Pseudomonadati</taxon>
        <taxon>Pseudomonadota</taxon>
        <taxon>Alphaproteobacteria</taxon>
        <taxon>Hyphomicrobiales</taxon>
        <taxon>Phreatobacteraceae</taxon>
        <taxon>Phreatobacter</taxon>
    </lineage>
</organism>
<dbReference type="OrthoDB" id="9800754at2"/>
<evidence type="ECO:0000256" key="1">
    <source>
        <dbReference type="PIRSR" id="PIRSR000443-1"/>
    </source>
</evidence>
<protein>
    <submittedName>
        <fullName evidence="3">Alpha/beta fold hydrolase</fullName>
    </submittedName>
</protein>
<name>A0A4D7BBW6_9HYPH</name>
<dbReference type="InterPro" id="IPR000073">
    <property type="entry name" value="AB_hydrolase_1"/>
</dbReference>
<keyword evidence="3" id="KW-0378">Hydrolase</keyword>
<gene>
    <name evidence="3" type="ORF">E8M01_30765</name>
</gene>
<sequence length="339" mass="37748">MSDYQTYDLGDVRLQRGATLRACKLAYKTFGTLNPAKDNAIVYPTWYSGQHYDNEWLVGPGKALDPARYFIIIPNMLGNGLSSSPSNTPEPYDGPRFPQVTACDNVRAQHRLVTEKFGIRTLPLVTGWSMGALQTFHWGALYPDMVQRIAPFCGSAKCSRHNVVFLEGVKAALTADAAWNEGWYGSAKPARGLRAMARVYAGWGFSQAFYREELDLKTLGYSSLEDFLVSFWEGFFLPKDANNLLAMLWTWQNGDISDNELYRGDLKKALGAITAKAYVMPGATDLYFPPEDSQFEVAHMPNATFVPIPSIWGHFAGGPGTSPKDVDFVDQKLRDLLAR</sequence>
<feature type="active site" description="Nucleophile" evidence="1">
    <location>
        <position position="129"/>
    </location>
</feature>
<evidence type="ECO:0000313" key="4">
    <source>
        <dbReference type="Proteomes" id="UP000298781"/>
    </source>
</evidence>
<feature type="domain" description="AB hydrolase-1" evidence="2">
    <location>
        <begin position="62"/>
        <end position="306"/>
    </location>
</feature>
<dbReference type="InterPro" id="IPR008220">
    <property type="entry name" value="HAT_MetX-like"/>
</dbReference>
<evidence type="ECO:0000259" key="2">
    <source>
        <dbReference type="Pfam" id="PF00561"/>
    </source>
</evidence>
<dbReference type="Pfam" id="PF00561">
    <property type="entry name" value="Abhydrolase_1"/>
    <property type="match status" value="1"/>
</dbReference>
<dbReference type="PIRSF" id="PIRSF000443">
    <property type="entry name" value="Homoser_Ac_trans"/>
    <property type="match status" value="1"/>
</dbReference>
<reference evidence="3 4" key="1">
    <citation type="submission" date="2019-04" db="EMBL/GenBank/DDBJ databases">
        <title>Phreatobacter aquaticus sp. nov.</title>
        <authorList>
            <person name="Choi A."/>
        </authorList>
    </citation>
    <scope>NUCLEOTIDE SEQUENCE [LARGE SCALE GENOMIC DNA]</scope>
    <source>
        <strain evidence="3 4">KCTC 52518</strain>
    </source>
</reference>
<dbReference type="SUPFAM" id="SSF53474">
    <property type="entry name" value="alpha/beta-Hydrolases"/>
    <property type="match status" value="1"/>
</dbReference>
<evidence type="ECO:0000313" key="3">
    <source>
        <dbReference type="EMBL" id="QCI68225.1"/>
    </source>
</evidence>